<sequence length="118" mass="13979">MKDTNCQLIYQWYFYTKDETFKLLNDSEQDNICFKLCFKKTLKNSLTHVKYQLQTVMEMEETPVRKGVMLNKSGKYLTPQETQALIVEYNTIKNELKNAKKTITRLKDKITKLSNLPD</sequence>
<dbReference type="Proteomes" id="UP000266673">
    <property type="component" value="Unassembled WGS sequence"/>
</dbReference>
<protein>
    <submittedName>
        <fullName evidence="2">Uncharacterized protein</fullName>
    </submittedName>
</protein>
<proteinExistence type="predicted"/>
<evidence type="ECO:0000313" key="2">
    <source>
        <dbReference type="EMBL" id="RIB00843.1"/>
    </source>
</evidence>
<gene>
    <name evidence="2" type="ORF">C2G38_2232731</name>
</gene>
<keyword evidence="1" id="KW-0175">Coiled coil</keyword>
<dbReference type="AlphaFoldDB" id="A0A397U0C1"/>
<dbReference type="OrthoDB" id="2446834at2759"/>
<accession>A0A397U0C1</accession>
<reference evidence="2 3" key="1">
    <citation type="submission" date="2018-06" db="EMBL/GenBank/DDBJ databases">
        <title>Comparative genomics reveals the genomic features of Rhizophagus irregularis, R. cerebriforme, R. diaphanum and Gigaspora rosea, and their symbiotic lifestyle signature.</title>
        <authorList>
            <person name="Morin E."/>
            <person name="San Clemente H."/>
            <person name="Chen E.C.H."/>
            <person name="De La Providencia I."/>
            <person name="Hainaut M."/>
            <person name="Kuo A."/>
            <person name="Kohler A."/>
            <person name="Murat C."/>
            <person name="Tang N."/>
            <person name="Roy S."/>
            <person name="Loubradou J."/>
            <person name="Henrissat B."/>
            <person name="Grigoriev I.V."/>
            <person name="Corradi N."/>
            <person name="Roux C."/>
            <person name="Martin F.M."/>
        </authorList>
    </citation>
    <scope>NUCLEOTIDE SEQUENCE [LARGE SCALE GENOMIC DNA]</scope>
    <source>
        <strain evidence="2 3">DAOM 194757</strain>
    </source>
</reference>
<evidence type="ECO:0000256" key="1">
    <source>
        <dbReference type="SAM" id="Coils"/>
    </source>
</evidence>
<feature type="coiled-coil region" evidence="1">
    <location>
        <begin position="89"/>
        <end position="116"/>
    </location>
</feature>
<evidence type="ECO:0000313" key="3">
    <source>
        <dbReference type="Proteomes" id="UP000266673"/>
    </source>
</evidence>
<dbReference type="EMBL" id="QKWP01003547">
    <property type="protein sequence ID" value="RIB00843.1"/>
    <property type="molecule type" value="Genomic_DNA"/>
</dbReference>
<keyword evidence="3" id="KW-1185">Reference proteome</keyword>
<organism evidence="2 3">
    <name type="scientific">Gigaspora rosea</name>
    <dbReference type="NCBI Taxonomy" id="44941"/>
    <lineage>
        <taxon>Eukaryota</taxon>
        <taxon>Fungi</taxon>
        <taxon>Fungi incertae sedis</taxon>
        <taxon>Mucoromycota</taxon>
        <taxon>Glomeromycotina</taxon>
        <taxon>Glomeromycetes</taxon>
        <taxon>Diversisporales</taxon>
        <taxon>Gigasporaceae</taxon>
        <taxon>Gigaspora</taxon>
    </lineage>
</organism>
<name>A0A397U0C1_9GLOM</name>
<comment type="caution">
    <text evidence="2">The sequence shown here is derived from an EMBL/GenBank/DDBJ whole genome shotgun (WGS) entry which is preliminary data.</text>
</comment>